<evidence type="ECO:0000256" key="8">
    <source>
        <dbReference type="SAM" id="MobiDB-lite"/>
    </source>
</evidence>
<dbReference type="InterPro" id="IPR007527">
    <property type="entry name" value="Znf_SWIM"/>
</dbReference>
<dbReference type="InterPro" id="IPR006564">
    <property type="entry name" value="Znf_PMZ"/>
</dbReference>
<dbReference type="PANTHER" id="PTHR31973:SF195">
    <property type="entry name" value="MUDR FAMILY TRANSPOSASE"/>
    <property type="match status" value="1"/>
</dbReference>
<dbReference type="Proteomes" id="UP000829196">
    <property type="component" value="Unassembled WGS sequence"/>
</dbReference>
<comment type="caution">
    <text evidence="10">The sequence shown here is derived from an EMBL/GenBank/DDBJ whole genome shotgun (WGS) entry which is preliminary data.</text>
</comment>
<sequence>MSRLLLYFDGELRISGEFTPAYIGGKNRPLLIDGIITLEMLKLRIIRALRINPTTNTITLTCRIRDNGGFSATNVFDDEICEYMLMEARTHTVVVYVEVEQISGGQADVPSAQAFVPTTTSEAFMPIVRDISSNVEDHLHGHNWFCERRIHSTQQLPRAEPRRSAVEHPSWETTNYEQAQNILPSVASMPRNSQHEPYTGEHADGDRDEVEGYETMNSSSSNSSDEDSPRLYSQCPMEEFNNTECNGQGYIEDHATQNCDGLDGMNMNNEFVEAVRTTQQWDDDKNFDAPCVNIVSPTEATSAVDLYEGQIFHTKVDLQAAINGWSILHNVQFLNSTSNKIRLSIMCAQHDNVDRPCLWRLHASRSKRLGGLWKISTCGPPHTCTHPILASGHHNCTAKFICRLIIPIIRQQLDMKPKEIVARMESKFDIKISYMKAWDARRKAIEATFGSYEQSYRSLFCFMEALRLSQPGSVYSIHVVAPTRFKRLFWAFGASICGWEHCRPVLSMDGTFLLGKYRGTLLAAVGIDGNGGLFPLAFAVVESESNESWIWFLQKLQELVPTVVTREKLCIVSDKHPGLVRGCREVFPNAVHRHCLRHLRENFKKMVRRLGTPDSEGLSNKMYFAGNTDDYSYFNRMMDEIKMIKQDAFDWLVQRDVSKWSLLFDEGHRYGIMTTNASECFNGVLKRARGLPIQGLIMSIYYNLVALFLKRSAEAQKWVEEGQSPFVPRTMIVIQRAERDARRCPEPVTINRNEFEVIDTSSRANKVEITNAASCTCTCLRPQLYHVPCVHVVAVAGARRWDHNAFVSPIFTIENYIATYSKLFHVFPPKDIWPAFNEEHGLIPLLAPTFRRRAGRPRMNRFRNTMDEPSSCSNKACGFCKQTGHNRSTCMADRSRRARSGRRTSQRTADENVPRELSIASLGESHRAHDPDHASPLVASSHMRMAREWPIDCPRMIYVLTNLGLHNIRHLQFIRLDHNLIQALVERWCPITNTFHLTIGEMTITLQDVQILLGLRIDGPAVVGPNVVGQGRIWPTWPSCCDELLGSHPRRETVYHDPNDEEDVATFRMGSSQIDSMLPLRWLRWTFYRESYDDLAPEIFLRHVRAYILFMIGCFLIPDTSRSHVSLQWLPLLADVDSFSRMSLGGAVLAHLYRELCYATRPMRTYIAGCVALLQVWSWERLYISRPTLRVPQIIDLAGRPLGCRWAEDRIRELPAGNTMTYRDEFDGLRMSQVIMTPYTQAVLANLPLQFHDGQEIWRARVPLISWKRAEWHLPDQVVRQFSGMPTTDIEPMDPSFRRIDGRGRADQDWTIQYRDYLQIWEERRAYVVPITPLVGTCNREVGAYLRWYRSWASIYLLQPQIEPPETFFPRSPGERLVADYYIRSSAILEPLAGAGGQNASSLQMAIDQVAELSARVQQSVYIDYTTFDTTTEAEQQRNERAESSHGQQHTRRSVSDAPSRSMGSRHRRPVVPDPHRHSMHTPSMAYDYIGAGSSAPHWSPHVGQSSQPGQNFYDTQYNQPSGQSLFPMAIPQWMSSVGIPSSPTQQDMMLTGGIPAEPDTHLSQQRIEVEQEETELSEEPQLQRRRRRAPNRFTPGSGALPRHPYHVIIIKDLLNQALTIKGFPTYYSKKEVDL</sequence>
<feature type="region of interest" description="Disordered" evidence="8">
    <location>
        <begin position="212"/>
        <end position="233"/>
    </location>
</feature>
<dbReference type="Pfam" id="PF10536">
    <property type="entry name" value="PMD"/>
    <property type="match status" value="1"/>
</dbReference>
<feature type="region of interest" description="Disordered" evidence="8">
    <location>
        <begin position="1570"/>
        <end position="1600"/>
    </location>
</feature>
<dbReference type="GO" id="GO:0008270">
    <property type="term" value="F:zinc ion binding"/>
    <property type="evidence" value="ECO:0007669"/>
    <property type="project" value="UniProtKB-KW"/>
</dbReference>
<keyword evidence="3 7" id="KW-0863">Zinc-finger</keyword>
<feature type="region of interest" description="Disordered" evidence="8">
    <location>
        <begin position="891"/>
        <end position="916"/>
    </location>
</feature>
<keyword evidence="6" id="KW-0233">DNA recombination</keyword>
<feature type="compositionally biased region" description="Basic residues" evidence="8">
    <location>
        <begin position="896"/>
        <end position="905"/>
    </location>
</feature>
<keyword evidence="2" id="KW-0479">Metal-binding</keyword>
<keyword evidence="11" id="KW-1185">Reference proteome</keyword>
<evidence type="ECO:0000256" key="3">
    <source>
        <dbReference type="ARBA" id="ARBA00022771"/>
    </source>
</evidence>
<dbReference type="OrthoDB" id="1739667at2759"/>
<feature type="region of interest" description="Disordered" evidence="8">
    <location>
        <begin position="155"/>
        <end position="176"/>
    </location>
</feature>
<proteinExistence type="predicted"/>
<feature type="region of interest" description="Disordered" evidence="8">
    <location>
        <begin position="1432"/>
        <end position="1482"/>
    </location>
</feature>
<dbReference type="InterPro" id="IPR018289">
    <property type="entry name" value="MULE_transposase_dom"/>
</dbReference>
<dbReference type="GO" id="GO:0006313">
    <property type="term" value="P:DNA transposition"/>
    <property type="evidence" value="ECO:0007669"/>
    <property type="project" value="InterPro"/>
</dbReference>
<name>A0A8T3AAG8_DENNO</name>
<evidence type="ECO:0000256" key="4">
    <source>
        <dbReference type="ARBA" id="ARBA00022833"/>
    </source>
</evidence>
<dbReference type="PROSITE" id="PS50966">
    <property type="entry name" value="ZF_SWIM"/>
    <property type="match status" value="1"/>
</dbReference>
<dbReference type="PROSITE" id="PS01007">
    <property type="entry name" value="TRANSPOSASE_MUTATOR"/>
    <property type="match status" value="1"/>
</dbReference>
<keyword evidence="4" id="KW-0862">Zinc</keyword>
<dbReference type="Pfam" id="PF10551">
    <property type="entry name" value="MULE"/>
    <property type="match status" value="1"/>
</dbReference>
<organism evidence="10 11">
    <name type="scientific">Dendrobium nobile</name>
    <name type="common">Orchid</name>
    <dbReference type="NCBI Taxonomy" id="94219"/>
    <lineage>
        <taxon>Eukaryota</taxon>
        <taxon>Viridiplantae</taxon>
        <taxon>Streptophyta</taxon>
        <taxon>Embryophyta</taxon>
        <taxon>Tracheophyta</taxon>
        <taxon>Spermatophyta</taxon>
        <taxon>Magnoliopsida</taxon>
        <taxon>Liliopsida</taxon>
        <taxon>Asparagales</taxon>
        <taxon>Orchidaceae</taxon>
        <taxon>Epidendroideae</taxon>
        <taxon>Malaxideae</taxon>
        <taxon>Dendrobiinae</taxon>
        <taxon>Dendrobium</taxon>
    </lineage>
</organism>
<dbReference type="Pfam" id="PF04434">
    <property type="entry name" value="SWIM"/>
    <property type="match status" value="1"/>
</dbReference>
<evidence type="ECO:0000256" key="2">
    <source>
        <dbReference type="ARBA" id="ARBA00022723"/>
    </source>
</evidence>
<feature type="domain" description="SWIM-type" evidence="9">
    <location>
        <begin position="765"/>
        <end position="800"/>
    </location>
</feature>
<evidence type="ECO:0000259" key="9">
    <source>
        <dbReference type="PROSITE" id="PS50966"/>
    </source>
</evidence>
<accession>A0A8T3AAG8</accession>
<evidence type="ECO:0000256" key="6">
    <source>
        <dbReference type="ARBA" id="ARBA00023172"/>
    </source>
</evidence>
<dbReference type="EMBL" id="JAGYWB010000018">
    <property type="protein sequence ID" value="KAI0493073.1"/>
    <property type="molecule type" value="Genomic_DNA"/>
</dbReference>
<protein>
    <recommendedName>
        <fullName evidence="9">SWIM-type domain-containing protein</fullName>
    </recommendedName>
</protein>
<dbReference type="GO" id="GO:0003677">
    <property type="term" value="F:DNA binding"/>
    <property type="evidence" value="ECO:0007669"/>
    <property type="project" value="UniProtKB-KW"/>
</dbReference>
<dbReference type="PANTHER" id="PTHR31973">
    <property type="entry name" value="POLYPROTEIN, PUTATIVE-RELATED"/>
    <property type="match status" value="1"/>
</dbReference>
<keyword evidence="1" id="KW-0815">Transposition</keyword>
<dbReference type="GO" id="GO:0004803">
    <property type="term" value="F:transposase activity"/>
    <property type="evidence" value="ECO:0007669"/>
    <property type="project" value="InterPro"/>
</dbReference>
<gene>
    <name evidence="10" type="ORF">KFK09_027349</name>
</gene>
<dbReference type="InterPro" id="IPR001207">
    <property type="entry name" value="Transposase_mutator"/>
</dbReference>
<dbReference type="InterPro" id="IPR019557">
    <property type="entry name" value="AminoTfrase-like_pln_mobile"/>
</dbReference>
<evidence type="ECO:0000313" key="10">
    <source>
        <dbReference type="EMBL" id="KAI0493073.1"/>
    </source>
</evidence>
<feature type="compositionally biased region" description="Basic and acidic residues" evidence="8">
    <location>
        <begin position="1435"/>
        <end position="1444"/>
    </location>
</feature>
<keyword evidence="5" id="KW-0238">DNA-binding</keyword>
<evidence type="ECO:0000256" key="5">
    <source>
        <dbReference type="ARBA" id="ARBA00023125"/>
    </source>
</evidence>
<evidence type="ECO:0000256" key="7">
    <source>
        <dbReference type="PROSITE-ProRule" id="PRU00325"/>
    </source>
</evidence>
<evidence type="ECO:0000256" key="1">
    <source>
        <dbReference type="ARBA" id="ARBA00022578"/>
    </source>
</evidence>
<dbReference type="SMART" id="SM00575">
    <property type="entry name" value="ZnF_PMZ"/>
    <property type="match status" value="1"/>
</dbReference>
<evidence type="ECO:0000313" key="11">
    <source>
        <dbReference type="Proteomes" id="UP000829196"/>
    </source>
</evidence>
<feature type="compositionally biased region" description="Basic and acidic residues" evidence="8">
    <location>
        <begin position="159"/>
        <end position="170"/>
    </location>
</feature>
<reference evidence="10" key="1">
    <citation type="journal article" date="2022" name="Front. Genet.">
        <title>Chromosome-Scale Assembly of the Dendrobium nobile Genome Provides Insights Into the Molecular Mechanism of the Biosynthesis of the Medicinal Active Ingredient of Dendrobium.</title>
        <authorList>
            <person name="Xu Q."/>
            <person name="Niu S.-C."/>
            <person name="Li K.-L."/>
            <person name="Zheng P.-J."/>
            <person name="Zhang X.-J."/>
            <person name="Jia Y."/>
            <person name="Liu Y."/>
            <person name="Niu Y.-X."/>
            <person name="Yu L.-H."/>
            <person name="Chen D.-F."/>
            <person name="Zhang G.-Q."/>
        </authorList>
    </citation>
    <scope>NUCLEOTIDE SEQUENCE</scope>
    <source>
        <tissue evidence="10">Leaf</tissue>
    </source>
</reference>